<evidence type="ECO:0000313" key="2">
    <source>
        <dbReference type="EMBL" id="MBG9386592.1"/>
    </source>
</evidence>
<dbReference type="Proteomes" id="UP000651050">
    <property type="component" value="Unassembled WGS sequence"/>
</dbReference>
<organism evidence="2 3">
    <name type="scientific">Caenimonas aquaedulcis</name>
    <dbReference type="NCBI Taxonomy" id="2793270"/>
    <lineage>
        <taxon>Bacteria</taxon>
        <taxon>Pseudomonadati</taxon>
        <taxon>Pseudomonadota</taxon>
        <taxon>Betaproteobacteria</taxon>
        <taxon>Burkholderiales</taxon>
        <taxon>Comamonadaceae</taxon>
        <taxon>Caenimonas</taxon>
    </lineage>
</organism>
<dbReference type="AlphaFoldDB" id="A0A931H116"/>
<name>A0A931H116_9BURK</name>
<keyword evidence="3" id="KW-1185">Reference proteome</keyword>
<accession>A0A931H116</accession>
<sequence>MQQAPEAPKVPLEESVAGEEDPGASLDIPAKPADNAGRTPAPPPPEPIPRHP</sequence>
<dbReference type="EMBL" id="JADWYS010000001">
    <property type="protein sequence ID" value="MBG9386592.1"/>
    <property type="molecule type" value="Genomic_DNA"/>
</dbReference>
<feature type="compositionally biased region" description="Pro residues" evidence="1">
    <location>
        <begin position="40"/>
        <end position="52"/>
    </location>
</feature>
<proteinExistence type="predicted"/>
<gene>
    <name evidence="2" type="ORF">I5803_01025</name>
</gene>
<protein>
    <submittedName>
        <fullName evidence="2">Uncharacterized protein</fullName>
    </submittedName>
</protein>
<evidence type="ECO:0000313" key="3">
    <source>
        <dbReference type="Proteomes" id="UP000651050"/>
    </source>
</evidence>
<evidence type="ECO:0000256" key="1">
    <source>
        <dbReference type="SAM" id="MobiDB-lite"/>
    </source>
</evidence>
<comment type="caution">
    <text evidence="2">The sequence shown here is derived from an EMBL/GenBank/DDBJ whole genome shotgun (WGS) entry which is preliminary data.</text>
</comment>
<reference evidence="2" key="1">
    <citation type="submission" date="2020-11" db="EMBL/GenBank/DDBJ databases">
        <title>Bacterial whole genome sequence for Caenimonas sp. DR4.4.</title>
        <authorList>
            <person name="Le V."/>
            <person name="Ko S.-R."/>
            <person name="Ahn C.-Y."/>
            <person name="Oh H.-M."/>
        </authorList>
    </citation>
    <scope>NUCLEOTIDE SEQUENCE</scope>
    <source>
        <strain evidence="2">DR4.4</strain>
    </source>
</reference>
<dbReference type="RefSeq" id="WP_196984568.1">
    <property type="nucleotide sequence ID" value="NZ_JADWYS010000001.1"/>
</dbReference>
<feature type="region of interest" description="Disordered" evidence="1">
    <location>
        <begin position="1"/>
        <end position="52"/>
    </location>
</feature>